<evidence type="ECO:0000256" key="2">
    <source>
        <dbReference type="ARBA" id="ARBA00022553"/>
    </source>
</evidence>
<feature type="domain" description="Carrier" evidence="7">
    <location>
        <begin position="2191"/>
        <end position="2268"/>
    </location>
</feature>
<dbReference type="InterPro" id="IPR050091">
    <property type="entry name" value="PKS_NRPS_Biosynth_Enz"/>
</dbReference>
<dbReference type="SMART" id="SM00827">
    <property type="entry name" value="PKS_AT"/>
    <property type="match status" value="1"/>
</dbReference>
<dbReference type="GO" id="GO:0004312">
    <property type="term" value="F:fatty acid synthase activity"/>
    <property type="evidence" value="ECO:0007669"/>
    <property type="project" value="TreeGrafter"/>
</dbReference>
<dbReference type="SUPFAM" id="SSF52151">
    <property type="entry name" value="FabD/lysophospholipase-like"/>
    <property type="match status" value="1"/>
</dbReference>
<feature type="region of interest" description="N-terminal hotdog fold" evidence="5">
    <location>
        <begin position="973"/>
        <end position="1107"/>
    </location>
</feature>
<dbReference type="InterPro" id="IPR016035">
    <property type="entry name" value="Acyl_Trfase/lysoPLipase"/>
</dbReference>
<dbReference type="Pfam" id="PF14765">
    <property type="entry name" value="PS-DH"/>
    <property type="match status" value="1"/>
</dbReference>
<dbReference type="SMART" id="SM00822">
    <property type="entry name" value="PKS_KR"/>
    <property type="match status" value="1"/>
</dbReference>
<feature type="domain" description="PKS/mFAS DH" evidence="9">
    <location>
        <begin position="973"/>
        <end position="1295"/>
    </location>
</feature>
<dbReference type="Gene3D" id="3.30.70.3290">
    <property type="match status" value="1"/>
</dbReference>
<dbReference type="InterPro" id="IPR013154">
    <property type="entry name" value="ADH-like_N"/>
</dbReference>
<dbReference type="Pfam" id="PF08659">
    <property type="entry name" value="KR"/>
    <property type="match status" value="1"/>
</dbReference>
<feature type="compositionally biased region" description="Polar residues" evidence="6">
    <location>
        <begin position="1"/>
        <end position="17"/>
    </location>
</feature>
<dbReference type="CDD" id="cd00833">
    <property type="entry name" value="PKS"/>
    <property type="match status" value="1"/>
</dbReference>
<dbReference type="CDD" id="cd05195">
    <property type="entry name" value="enoyl_red"/>
    <property type="match status" value="1"/>
</dbReference>
<evidence type="ECO:0000259" key="8">
    <source>
        <dbReference type="PROSITE" id="PS52004"/>
    </source>
</evidence>
<dbReference type="GO" id="GO:0044550">
    <property type="term" value="P:secondary metabolite biosynthetic process"/>
    <property type="evidence" value="ECO:0007669"/>
    <property type="project" value="TreeGrafter"/>
</dbReference>
<dbReference type="InterPro" id="IPR018201">
    <property type="entry name" value="Ketoacyl_synth_AS"/>
</dbReference>
<dbReference type="InterPro" id="IPR011032">
    <property type="entry name" value="GroES-like_sf"/>
</dbReference>
<dbReference type="GO" id="GO:0006633">
    <property type="term" value="P:fatty acid biosynthetic process"/>
    <property type="evidence" value="ECO:0007669"/>
    <property type="project" value="InterPro"/>
</dbReference>
<dbReference type="Pfam" id="PF16197">
    <property type="entry name" value="KAsynt_C_assoc"/>
    <property type="match status" value="1"/>
</dbReference>
<feature type="domain" description="Ketosynthase family 3 (KS3)" evidence="8">
    <location>
        <begin position="72"/>
        <end position="483"/>
    </location>
</feature>
<dbReference type="Gene3D" id="3.40.47.10">
    <property type="match status" value="1"/>
</dbReference>
<dbReference type="Pfam" id="PF00109">
    <property type="entry name" value="ketoacyl-synt"/>
    <property type="match status" value="1"/>
</dbReference>
<dbReference type="Pfam" id="PF00698">
    <property type="entry name" value="Acyl_transf_1"/>
    <property type="match status" value="1"/>
</dbReference>
<dbReference type="SUPFAM" id="SSF53901">
    <property type="entry name" value="Thiolase-like"/>
    <property type="match status" value="1"/>
</dbReference>
<dbReference type="Gene3D" id="1.10.1200.10">
    <property type="entry name" value="ACP-like"/>
    <property type="match status" value="1"/>
</dbReference>
<evidence type="ECO:0000313" key="11">
    <source>
        <dbReference type="Proteomes" id="UP000184330"/>
    </source>
</evidence>
<dbReference type="OrthoDB" id="329835at2759"/>
<dbReference type="PROSITE" id="PS52004">
    <property type="entry name" value="KS3_2"/>
    <property type="match status" value="1"/>
</dbReference>
<evidence type="ECO:0000256" key="4">
    <source>
        <dbReference type="ARBA" id="ARBA00023268"/>
    </source>
</evidence>
<evidence type="ECO:0000256" key="5">
    <source>
        <dbReference type="PROSITE-ProRule" id="PRU01363"/>
    </source>
</evidence>
<evidence type="ECO:0000256" key="3">
    <source>
        <dbReference type="ARBA" id="ARBA00022679"/>
    </source>
</evidence>
<dbReference type="InterPro" id="IPR016039">
    <property type="entry name" value="Thiolase-like"/>
</dbReference>
<dbReference type="GO" id="GO:0016491">
    <property type="term" value="F:oxidoreductase activity"/>
    <property type="evidence" value="ECO:0007669"/>
    <property type="project" value="InterPro"/>
</dbReference>
<dbReference type="SMART" id="SM00829">
    <property type="entry name" value="PKS_ER"/>
    <property type="match status" value="1"/>
</dbReference>
<dbReference type="InterPro" id="IPR020807">
    <property type="entry name" value="PKS_DH"/>
</dbReference>
<dbReference type="Pfam" id="PF21089">
    <property type="entry name" value="PKS_DH_N"/>
    <property type="match status" value="1"/>
</dbReference>
<dbReference type="InterPro" id="IPR042104">
    <property type="entry name" value="PKS_dehydratase_sf"/>
</dbReference>
<dbReference type="SUPFAM" id="SSF47336">
    <property type="entry name" value="ACP-like"/>
    <property type="match status" value="1"/>
</dbReference>
<dbReference type="InterPro" id="IPR049552">
    <property type="entry name" value="PKS_DH_N"/>
</dbReference>
<dbReference type="FunFam" id="3.40.366.10:FF:000002">
    <property type="entry name" value="Probable polyketide synthase 2"/>
    <property type="match status" value="1"/>
</dbReference>
<dbReference type="InterPro" id="IPR014030">
    <property type="entry name" value="Ketoacyl_synth_N"/>
</dbReference>
<dbReference type="Pfam" id="PF13602">
    <property type="entry name" value="ADH_zinc_N_2"/>
    <property type="match status" value="1"/>
</dbReference>
<dbReference type="InterPro" id="IPR009081">
    <property type="entry name" value="PP-bd_ACP"/>
</dbReference>
<dbReference type="Pfam" id="PF23297">
    <property type="entry name" value="ACP_SdgA_C"/>
    <property type="match status" value="1"/>
</dbReference>
<dbReference type="STRING" id="576137.A0A1L7XIG3"/>
<evidence type="ECO:0000313" key="10">
    <source>
        <dbReference type="EMBL" id="CZR64746.1"/>
    </source>
</evidence>
<dbReference type="InterPro" id="IPR016036">
    <property type="entry name" value="Malonyl_transacylase_ACP-bd"/>
</dbReference>
<dbReference type="InterPro" id="IPR032821">
    <property type="entry name" value="PKS_assoc"/>
</dbReference>
<accession>A0A1L7XIG3</accession>
<dbReference type="InterPro" id="IPR036291">
    <property type="entry name" value="NAD(P)-bd_dom_sf"/>
</dbReference>
<dbReference type="InterPro" id="IPR057326">
    <property type="entry name" value="KR_dom"/>
</dbReference>
<dbReference type="InterPro" id="IPR020841">
    <property type="entry name" value="PKS_Beta-ketoAc_synthase_dom"/>
</dbReference>
<dbReference type="Gene3D" id="3.40.50.720">
    <property type="entry name" value="NAD(P)-binding Rossmann-like Domain"/>
    <property type="match status" value="2"/>
</dbReference>
<dbReference type="SMART" id="SM00823">
    <property type="entry name" value="PKS_PP"/>
    <property type="match status" value="1"/>
</dbReference>
<dbReference type="InterPro" id="IPR013968">
    <property type="entry name" value="PKS_KR"/>
</dbReference>
<dbReference type="InterPro" id="IPR014043">
    <property type="entry name" value="Acyl_transferase_dom"/>
</dbReference>
<dbReference type="SUPFAM" id="SSF55048">
    <property type="entry name" value="Probable ACP-binding domain of malonyl-CoA ACP transacylase"/>
    <property type="match status" value="1"/>
</dbReference>
<dbReference type="InterPro" id="IPR056501">
    <property type="entry name" value="NAD-bd_HRPKS_sdrA"/>
</dbReference>
<dbReference type="InterPro" id="IPR049551">
    <property type="entry name" value="PKS_DH_C"/>
</dbReference>
<evidence type="ECO:0000259" key="9">
    <source>
        <dbReference type="PROSITE" id="PS52019"/>
    </source>
</evidence>
<keyword evidence="1" id="KW-0596">Phosphopantetheine</keyword>
<dbReference type="SMART" id="SM00826">
    <property type="entry name" value="PKS_DH"/>
    <property type="match status" value="1"/>
</dbReference>
<dbReference type="Pfam" id="PF08240">
    <property type="entry name" value="ADH_N"/>
    <property type="match status" value="1"/>
</dbReference>
<keyword evidence="3" id="KW-0808">Transferase</keyword>
<gene>
    <name evidence="10" type="ORF">PAC_14645</name>
</gene>
<dbReference type="InterPro" id="IPR020806">
    <property type="entry name" value="PKS_PP-bd"/>
</dbReference>
<keyword evidence="11" id="KW-1185">Reference proteome</keyword>
<dbReference type="InterPro" id="IPR049900">
    <property type="entry name" value="PKS_mFAS_DH"/>
</dbReference>
<keyword evidence="4" id="KW-0511">Multifunctional enzyme</keyword>
<dbReference type="PANTHER" id="PTHR43775:SF13">
    <property type="entry name" value="POLYKETIDE SYNTHASE 1"/>
    <property type="match status" value="1"/>
</dbReference>
<feature type="region of interest" description="Disordered" evidence="6">
    <location>
        <begin position="1325"/>
        <end position="1367"/>
    </location>
</feature>
<dbReference type="SUPFAM" id="SSF50129">
    <property type="entry name" value="GroES-like"/>
    <property type="match status" value="1"/>
</dbReference>
<sequence>MAPSATTWSPTGENNGSEGAVDTHANGYTSGLAASTNTAHMGTDPNLYTTGYTHGFTNGYITGYAQSEMPKQMPIAIVGMSCRLPGNVSTPDEFWELCSRARHGWTEIPKERFESATFHHPNPGKGGCFNAAGGNFLKEDLGLFDAPFFSLTAQEATSMDPQQRLLLECTFEALESAGIPKHQVVGKDVGVFIGGSFSEYESQLFSDTETIPMYQATGCAFAMQSNRISHFFDLKGPSFTMDTACSSSLVALHLACQSLRNGESKTAIVGGCHLNTLPEFWVSMSKSRRGTGYGRGEGCGMVILKPLQQALQDNDTIRSVIVGTGINQDGKTPGITMPNGAAQEELMRSVYRSAGINPKETGYVEAHGTGTKVGDPIEAAALHNVFGEDRTARNPLYIGSVKSNVGHLEAASGIISVIKTAMMLERGFILPNYDFKKPNDKIPFSKWNLKVPTSQRPWPRPKKYASVNNFGFGGTNAHIVLERAPFLKKYEGDGSPEQAVQLRKLFVLSANDKAALESMIKKIGIYLEQRPEIFQNDLMSNVAYTLGQRRSLLQWRVAISAPTSFELIEALNAGKLAPARETEAPRIGFIFTGQGAQWNAMGRELYEQYPVFAATVNACDKCLAAFGASFSLVYELSKDAESSNINDANISQPACTAVQLALTDLLRAWGIFPSAVTGHSSGEIGAAYAAGILPLDACMAISYYRGMVTLDLKTKFSNLKGSMMAVGGSQEEIAPLIKQLKNREVRIACFNSPKSLTISGDEPAIDELQILLEQRQMFNRKLQVDVAYHSHHMRLVASEYQACLQWLEPPKNTAVKFYSSLLGHVVDGSTLHPSYWVANLTQAVRFSEALTTMLEPANGPKTSVNMLIELGPHSALAGPVKQILKSCGPSAMKVPYASALIRKKDAVQTAVDLAGTLFVKGVNVNMGAVNFPKAGKPPALLVDLPRYPWNHSNKYWHEGRMQQKHKTRTTPRNDILGVEAIYSNDLEPTWRNMVRTDDLPWLRHHKIQSLTLFPMSGFVAMAVEAASQRAAAKGVQFDTYELRNIVVSTPLMITDDDVEMTTQLRPYQEGNLVSSDTWNEFRIHSWAANKGWTEHCKGLVAVKATDSNEVDGARLAEKSSAWLQSTISEIYRASLSSVNKAKMYNSLSELGVAYGPTFQGMNNCQATGNCSVADITVADTTQEMPQGYETNNIIHPAFLEQLIEMYWPILGAGRTSVDTVYLPSSIGRLTISRDITELTKKPGNSLRAFCKGSVPSMHPKPIQVSMFATSTDNSREALIVMDDLTISPIVERDMSSENEAHRELCYKLEWEPILHPLTHTLKNGVSHGTSNGISTPSEASETSNDNSNGVLTPETNETSVSGEGSEVSSFPDGQVLIVHGESEAQKLLASKLADALENSIGRRPEIGTLAEVNADDKLCLFLSELDNPFLSTLAPEQFTSLQKVITTAQGILWVVRGAYENSDNPDSNMVTGLSRTIRSETLLKFSTLDLDSKSQLSVEDTMVAILDIFKAVFGPKAEPNCELEFMERRGAFLTPRIVNDPEMNEYVHKQTKASTLKSAPFSQEGRPLKMTIGTPGAFETVHFVDDVAAEEPLSEDEIEVEVKAIGMNAKDLSIALGQLPSFDFGIECSGIVTKTGSTTSTLAIGDRIAAISLSQGVYSTLARTKLSLAFKIREDMSFEAAAAIPIAYCTALYGLVTLGRLAADESILVHGAASTAGQAATSIAQSLGAQVFATVANLEEKEILTSVYGLADDRIFSTHNASFGPVIRQDTNSQGVDVVFNSTIADSDTMRETYNCLSSFGRFVEVGKGDASTRLETSRGNTSFMSVDILSLAAERPKIMQKLLLDVSELLRDSSVKAASPITIFPISDVETALKVLQSGNANGKLVVSPQPDDEIKATPSKKQTELLRPDASYILIGGTGGLGRSMSRWMVSKGARNIVLVSRSGSATGKVKEMIDELALLGANVVVRRCDVADSASVDNLIYNEFVGLPPVKGLVHGSMDVLFEKMTFDEYNSVMEGKVRGAWNFHNALKDQPLDFFVAISSAAGAVGNRGQAAYSAANTFLNGFVQYRLARGLPASSLDLTAVSDTGHLAENAELAAEVMRNLGSDTICEAEVLALLGAAISGRLATACNSHTITGMRIVNPPPFWTPDAKFKHLRLAAEAIASENSNGQAVAISFNAALKAAKSLEEAQEVVCKGLVDKLSSVLMLEAEDMDITKSLSAYALDSLVAIEVRGFITREFEANLQVLELLSSGSIETLAKAICGKSKLVSFT</sequence>
<dbReference type="GO" id="GO:0004315">
    <property type="term" value="F:3-oxoacyl-[acyl-carrier-protein] synthase activity"/>
    <property type="evidence" value="ECO:0007669"/>
    <property type="project" value="InterPro"/>
</dbReference>
<evidence type="ECO:0000256" key="6">
    <source>
        <dbReference type="SAM" id="MobiDB-lite"/>
    </source>
</evidence>
<organism evidence="10 11">
    <name type="scientific">Phialocephala subalpina</name>
    <dbReference type="NCBI Taxonomy" id="576137"/>
    <lineage>
        <taxon>Eukaryota</taxon>
        <taxon>Fungi</taxon>
        <taxon>Dikarya</taxon>
        <taxon>Ascomycota</taxon>
        <taxon>Pezizomycotina</taxon>
        <taxon>Leotiomycetes</taxon>
        <taxon>Helotiales</taxon>
        <taxon>Mollisiaceae</taxon>
        <taxon>Phialocephala</taxon>
        <taxon>Phialocephala fortinii species complex</taxon>
    </lineage>
</organism>
<dbReference type="GO" id="GO:0031177">
    <property type="term" value="F:phosphopantetheine binding"/>
    <property type="evidence" value="ECO:0007669"/>
    <property type="project" value="InterPro"/>
</dbReference>
<dbReference type="Pfam" id="PF23114">
    <property type="entry name" value="NAD-bd_HRPKS_sdrA"/>
    <property type="match status" value="1"/>
</dbReference>
<name>A0A1L7XIG3_9HELO</name>
<evidence type="ECO:0000259" key="7">
    <source>
        <dbReference type="PROSITE" id="PS50075"/>
    </source>
</evidence>
<dbReference type="InterPro" id="IPR036736">
    <property type="entry name" value="ACP-like_sf"/>
</dbReference>
<protein>
    <submittedName>
        <fullName evidence="10">Related to polyketide synthase</fullName>
    </submittedName>
</protein>
<dbReference type="InterPro" id="IPR020843">
    <property type="entry name" value="ER"/>
</dbReference>
<dbReference type="Proteomes" id="UP000184330">
    <property type="component" value="Unassembled WGS sequence"/>
</dbReference>
<comment type="caution">
    <text evidence="5">Lacks conserved residue(s) required for the propagation of feature annotation.</text>
</comment>
<dbReference type="PANTHER" id="PTHR43775">
    <property type="entry name" value="FATTY ACID SYNTHASE"/>
    <property type="match status" value="1"/>
</dbReference>
<dbReference type="EMBL" id="FJOG01000028">
    <property type="protein sequence ID" value="CZR64746.1"/>
    <property type="molecule type" value="Genomic_DNA"/>
</dbReference>
<dbReference type="InterPro" id="IPR014031">
    <property type="entry name" value="Ketoacyl_synth_C"/>
</dbReference>
<feature type="compositionally biased region" description="Polar residues" evidence="6">
    <location>
        <begin position="1325"/>
        <end position="1358"/>
    </location>
</feature>
<evidence type="ECO:0000256" key="1">
    <source>
        <dbReference type="ARBA" id="ARBA00022450"/>
    </source>
</evidence>
<dbReference type="Gene3D" id="3.10.129.110">
    <property type="entry name" value="Polyketide synthase dehydratase"/>
    <property type="match status" value="1"/>
</dbReference>
<dbReference type="PROSITE" id="PS50075">
    <property type="entry name" value="CARRIER"/>
    <property type="match status" value="1"/>
</dbReference>
<dbReference type="Gene3D" id="3.40.366.10">
    <property type="entry name" value="Malonyl-Coenzyme A Acyl Carrier Protein, domain 2"/>
    <property type="match status" value="1"/>
</dbReference>
<dbReference type="SMART" id="SM00825">
    <property type="entry name" value="PKS_KS"/>
    <property type="match status" value="1"/>
</dbReference>
<dbReference type="InterPro" id="IPR001227">
    <property type="entry name" value="Ac_transferase_dom_sf"/>
</dbReference>
<dbReference type="Pfam" id="PF02801">
    <property type="entry name" value="Ketoacyl-synt_C"/>
    <property type="match status" value="1"/>
</dbReference>
<keyword evidence="2" id="KW-0597">Phosphoprotein</keyword>
<feature type="region of interest" description="Disordered" evidence="6">
    <location>
        <begin position="1"/>
        <end position="28"/>
    </location>
</feature>
<proteinExistence type="predicted"/>
<dbReference type="PROSITE" id="PS52019">
    <property type="entry name" value="PKS_MFAS_DH"/>
    <property type="match status" value="1"/>
</dbReference>
<dbReference type="SUPFAM" id="SSF51735">
    <property type="entry name" value="NAD(P)-binding Rossmann-fold domains"/>
    <property type="match status" value="2"/>
</dbReference>
<dbReference type="Gene3D" id="3.90.180.10">
    <property type="entry name" value="Medium-chain alcohol dehydrogenases, catalytic domain"/>
    <property type="match status" value="1"/>
</dbReference>
<feature type="region of interest" description="C-terminal hotdog fold" evidence="5">
    <location>
        <begin position="1135"/>
        <end position="1295"/>
    </location>
</feature>
<dbReference type="PROSITE" id="PS00606">
    <property type="entry name" value="KS3_1"/>
    <property type="match status" value="1"/>
</dbReference>
<reference evidence="10 11" key="1">
    <citation type="submission" date="2016-03" db="EMBL/GenBank/DDBJ databases">
        <authorList>
            <person name="Ploux O."/>
        </authorList>
    </citation>
    <scope>NUCLEOTIDE SEQUENCE [LARGE SCALE GENOMIC DNA]</scope>
    <source>
        <strain evidence="10 11">UAMH 11012</strain>
    </source>
</reference>